<comment type="caution">
    <text evidence="7">The sequence shown here is derived from an EMBL/GenBank/DDBJ whole genome shotgun (WGS) entry which is preliminary data.</text>
</comment>
<accession>A0A1R3H7H3</accession>
<dbReference type="InterPro" id="IPR041118">
    <property type="entry name" value="Rx_N"/>
</dbReference>
<dbReference type="GO" id="GO:0006952">
    <property type="term" value="P:defense response"/>
    <property type="evidence" value="ECO:0007669"/>
    <property type="project" value="UniProtKB-KW"/>
</dbReference>
<dbReference type="PANTHER" id="PTHR47186">
    <property type="entry name" value="LEUCINE-RICH REPEAT-CONTAINING PROTEIN 57"/>
    <property type="match status" value="1"/>
</dbReference>
<feature type="domain" description="Disease resistance N-terminal" evidence="5">
    <location>
        <begin position="5"/>
        <end position="96"/>
    </location>
</feature>
<evidence type="ECO:0000313" key="8">
    <source>
        <dbReference type="Proteomes" id="UP000187203"/>
    </source>
</evidence>
<dbReference type="CDD" id="cd14798">
    <property type="entry name" value="RX-CC_like"/>
    <property type="match status" value="1"/>
</dbReference>
<keyword evidence="2" id="KW-0547">Nucleotide-binding</keyword>
<evidence type="ECO:0000256" key="2">
    <source>
        <dbReference type="ARBA" id="ARBA00022741"/>
    </source>
</evidence>
<evidence type="ECO:0000313" key="7">
    <source>
        <dbReference type="EMBL" id="OMO66297.1"/>
    </source>
</evidence>
<evidence type="ECO:0000259" key="6">
    <source>
        <dbReference type="Pfam" id="PF23598"/>
    </source>
</evidence>
<dbReference type="SUPFAM" id="SSF52058">
    <property type="entry name" value="L domain-like"/>
    <property type="match status" value="1"/>
</dbReference>
<dbReference type="InterPro" id="IPR055414">
    <property type="entry name" value="LRR_R13L4/SHOC2-like"/>
</dbReference>
<name>A0A1R3H7H3_9ROSI</name>
<keyword evidence="8" id="KW-1185">Reference proteome</keyword>
<protein>
    <submittedName>
        <fullName evidence="7">NB-ARC domain-containing protein</fullName>
    </submittedName>
</protein>
<proteinExistence type="predicted"/>
<feature type="domain" description="Disease resistance R13L4/SHOC-2-like LRR" evidence="6">
    <location>
        <begin position="313"/>
        <end position="632"/>
    </location>
</feature>
<dbReference type="Pfam" id="PF00931">
    <property type="entry name" value="NB-ARC"/>
    <property type="match status" value="1"/>
</dbReference>
<evidence type="ECO:0000256" key="1">
    <source>
        <dbReference type="ARBA" id="ARBA00022737"/>
    </source>
</evidence>
<dbReference type="Gene3D" id="1.20.5.4130">
    <property type="match status" value="1"/>
</dbReference>
<dbReference type="InterPro" id="IPR002182">
    <property type="entry name" value="NB-ARC"/>
</dbReference>
<keyword evidence="3" id="KW-0611">Plant defense</keyword>
<keyword evidence="1" id="KW-0677">Repeat</keyword>
<dbReference type="EMBL" id="AWUE01020765">
    <property type="protein sequence ID" value="OMO66297.1"/>
    <property type="molecule type" value="Genomic_DNA"/>
</dbReference>
<dbReference type="PANTHER" id="PTHR47186:SF30">
    <property type="entry name" value="EF-HAND DOMAIN-CONTAINING PROTEIN"/>
    <property type="match status" value="1"/>
</dbReference>
<feature type="domain" description="NB-ARC" evidence="4">
    <location>
        <begin position="190"/>
        <end position="234"/>
    </location>
</feature>
<dbReference type="OrthoDB" id="850397at2759"/>
<evidence type="ECO:0000256" key="3">
    <source>
        <dbReference type="ARBA" id="ARBA00022821"/>
    </source>
</evidence>
<dbReference type="AlphaFoldDB" id="A0A1R3H7H3"/>
<dbReference type="Proteomes" id="UP000187203">
    <property type="component" value="Unassembled WGS sequence"/>
</dbReference>
<dbReference type="InterPro" id="IPR032675">
    <property type="entry name" value="LRR_dom_sf"/>
</dbReference>
<dbReference type="GO" id="GO:0043531">
    <property type="term" value="F:ADP binding"/>
    <property type="evidence" value="ECO:0007669"/>
    <property type="project" value="InterPro"/>
</dbReference>
<evidence type="ECO:0000259" key="5">
    <source>
        <dbReference type="Pfam" id="PF18052"/>
    </source>
</evidence>
<organism evidence="7 8">
    <name type="scientific">Corchorus olitorius</name>
    <dbReference type="NCBI Taxonomy" id="93759"/>
    <lineage>
        <taxon>Eukaryota</taxon>
        <taxon>Viridiplantae</taxon>
        <taxon>Streptophyta</taxon>
        <taxon>Embryophyta</taxon>
        <taxon>Tracheophyta</taxon>
        <taxon>Spermatophyta</taxon>
        <taxon>Magnoliopsida</taxon>
        <taxon>eudicotyledons</taxon>
        <taxon>Gunneridae</taxon>
        <taxon>Pentapetalae</taxon>
        <taxon>rosids</taxon>
        <taxon>malvids</taxon>
        <taxon>Malvales</taxon>
        <taxon>Malvaceae</taxon>
        <taxon>Grewioideae</taxon>
        <taxon>Apeibeae</taxon>
        <taxon>Corchorus</taxon>
    </lineage>
</organism>
<gene>
    <name evidence="7" type="ORF">COLO4_30641</name>
</gene>
<dbReference type="Pfam" id="PF18052">
    <property type="entry name" value="Rx_N"/>
    <property type="match status" value="1"/>
</dbReference>
<dbReference type="Gene3D" id="3.80.10.10">
    <property type="entry name" value="Ribonuclease Inhibitor"/>
    <property type="match status" value="1"/>
</dbReference>
<dbReference type="InterPro" id="IPR038005">
    <property type="entry name" value="RX-like_CC"/>
</dbReference>
<sequence length="757" mass="86131">MADAIVSAVLQQLLTIVDREAEQEVRLVVGVKKEVEKMRTTFQTIQAVLVDAEKRQFKEEAVRVWLGKLKHIYYDIDDVLDEWNTAILKSQIEGRHQTPSTDSSPLSQVYSCIPSPCSCFGGLALRRDIGVKIRELNERLQAISKEKDDFAFLVNTSDNDLESERPPKTTHFVDVSEIRGRDQDRDTVISIKILVTTRKADVATIMGCTQLLHLEKLSPDECWFLFSGIAFSGRAESDRDECRVMLASNAMEESTTDFYDENVRHLTSMRDRLEIPDPTYNLKKLRTLFLDEFLSFPGDKEILDVCLLKLFDQSTCLRVLYLRSKLIEKVPQEIGKLIHLRYLSLDECTGLRELPEALCDLCNLQTLNIKMCFGLESLPRGMEKLINLRHLGNGGTCGIRFMPEGMGRLTSLQTLDEFVVNESETDSCRLEDLGKFIHLRGHLTIRRLGNYAGEGGSEARLSTKLRSLGLDFNGGYDKEAQKAIEDEASLMQALEPPQHLRSLQIEYCKGIVFPFPNWMTLLTSLKSVTLIHCWNWESLPPMGKLRFLESLSIWDMRKVKKVGEEFLGVETKDGQTSTNNNIVAYFPNLKKLEFKGMHEWEEWEYELRNRGGDESCSSSSSTIPTIIMPKLQCLDIEGCPKLKKLPRHILQSRALQQLKIPYCDILYKRYDKEAGDDWPSISHIPQAMPQLTDRSKLPSIVDPVIRDTMDLKHLYQVAAVAVLCIQPEPSYRPLITDVLHSLIPLVPTELGGSLRVA</sequence>
<dbReference type="Pfam" id="PF23598">
    <property type="entry name" value="LRR_14"/>
    <property type="match status" value="1"/>
</dbReference>
<reference evidence="8" key="1">
    <citation type="submission" date="2013-09" db="EMBL/GenBank/DDBJ databases">
        <title>Corchorus olitorius genome sequencing.</title>
        <authorList>
            <person name="Alam M."/>
            <person name="Haque M.S."/>
            <person name="Islam M.S."/>
            <person name="Emdad E.M."/>
            <person name="Islam M.M."/>
            <person name="Ahmed B."/>
            <person name="Halim A."/>
            <person name="Hossen Q.M.M."/>
            <person name="Hossain M.Z."/>
            <person name="Ahmed R."/>
            <person name="Khan M.M."/>
            <person name="Islam R."/>
            <person name="Rashid M.M."/>
            <person name="Khan S.A."/>
            <person name="Rahman M.S."/>
            <person name="Alam M."/>
            <person name="Yahiya A.S."/>
            <person name="Khan M.S."/>
            <person name="Azam M.S."/>
            <person name="Haque T."/>
            <person name="Lashkar M.Z.H."/>
            <person name="Akhand A.I."/>
            <person name="Morshed G."/>
            <person name="Roy S."/>
            <person name="Uddin K.S."/>
            <person name="Rabeya T."/>
            <person name="Hossain A.S."/>
            <person name="Chowdhury A."/>
            <person name="Snigdha A.R."/>
            <person name="Mortoza M.S."/>
            <person name="Matin S.A."/>
            <person name="Hoque S.M.E."/>
            <person name="Islam M.K."/>
            <person name="Roy D.K."/>
            <person name="Haider R."/>
            <person name="Moosa M.M."/>
            <person name="Elias S.M."/>
            <person name="Hasan A.M."/>
            <person name="Jahan S."/>
            <person name="Shafiuddin M."/>
            <person name="Mahmood N."/>
            <person name="Shommy N.S."/>
        </authorList>
    </citation>
    <scope>NUCLEOTIDE SEQUENCE [LARGE SCALE GENOMIC DNA]</scope>
    <source>
        <strain evidence="8">cv. O-4</strain>
    </source>
</reference>
<evidence type="ECO:0000259" key="4">
    <source>
        <dbReference type="Pfam" id="PF00931"/>
    </source>
</evidence>